<dbReference type="PANTHER" id="PTHR33327:SF3">
    <property type="entry name" value="RNA-DIRECTED DNA POLYMERASE"/>
    <property type="match status" value="1"/>
</dbReference>
<proteinExistence type="predicted"/>
<dbReference type="InterPro" id="IPR055469">
    <property type="entry name" value="DUF7041"/>
</dbReference>
<reference evidence="3" key="1">
    <citation type="submission" date="2021-01" db="EMBL/GenBank/DDBJ databases">
        <title>Caligus Genome Assembly.</title>
        <authorList>
            <person name="Gallardo-Escarate C."/>
        </authorList>
    </citation>
    <scope>NUCLEOTIDE SEQUENCE [LARGE SCALE GENOMIC DNA]</scope>
</reference>
<dbReference type="Proteomes" id="UP000595437">
    <property type="component" value="Chromosome 13"/>
</dbReference>
<evidence type="ECO:0000313" key="2">
    <source>
        <dbReference type="EMBL" id="QQP37977.1"/>
    </source>
</evidence>
<evidence type="ECO:0000259" key="1">
    <source>
        <dbReference type="Pfam" id="PF23055"/>
    </source>
</evidence>
<name>A0A7T8JWN7_CALRO</name>
<dbReference type="EMBL" id="CP045902">
    <property type="protein sequence ID" value="QQP37977.1"/>
    <property type="molecule type" value="Genomic_DNA"/>
</dbReference>
<dbReference type="OrthoDB" id="8066980at2759"/>
<gene>
    <name evidence="2" type="ORF">FKW44_018431</name>
</gene>
<dbReference type="PANTHER" id="PTHR33327">
    <property type="entry name" value="ENDONUCLEASE"/>
    <property type="match status" value="1"/>
</dbReference>
<feature type="non-terminal residue" evidence="2">
    <location>
        <position position="247"/>
    </location>
</feature>
<evidence type="ECO:0000313" key="3">
    <source>
        <dbReference type="Proteomes" id="UP000595437"/>
    </source>
</evidence>
<keyword evidence="3" id="KW-1185">Reference proteome</keyword>
<protein>
    <recommendedName>
        <fullName evidence="1">DUF7041 domain-containing protein</fullName>
    </recommendedName>
</protein>
<sequence length="247" mass="28452">MDTSLVTPRRIMTVKEEDSTTHSGVQHVAVKLPTFTPFRPSAYFIRIEAQFEQAKINREITKFNHLLGAVPENVLLRVPEYALKRCANSEKPYSTFKDLLIKQCLGSKQQLITEVIELSSNKDNLCVLEMETKASDILEELTRDGTDLKEMFIKKLVLGCLPESARQHLNQGFARLNYEDFIESAKTEERMSYSRPYCVKIIKDHQEDTPSDEVNIIHKKGSLPPSHPSKSERTRNLHYNKLCQYHL</sequence>
<dbReference type="Pfam" id="PF23055">
    <property type="entry name" value="DUF7041"/>
    <property type="match status" value="1"/>
</dbReference>
<accession>A0A7T8JWN7</accession>
<feature type="domain" description="DUF7041" evidence="1">
    <location>
        <begin position="32"/>
        <end position="116"/>
    </location>
</feature>
<dbReference type="AlphaFoldDB" id="A0A7T8JWN7"/>
<organism evidence="2 3">
    <name type="scientific">Caligus rogercresseyi</name>
    <name type="common">Sea louse</name>
    <dbReference type="NCBI Taxonomy" id="217165"/>
    <lineage>
        <taxon>Eukaryota</taxon>
        <taxon>Metazoa</taxon>
        <taxon>Ecdysozoa</taxon>
        <taxon>Arthropoda</taxon>
        <taxon>Crustacea</taxon>
        <taxon>Multicrustacea</taxon>
        <taxon>Hexanauplia</taxon>
        <taxon>Copepoda</taxon>
        <taxon>Siphonostomatoida</taxon>
        <taxon>Caligidae</taxon>
        <taxon>Caligus</taxon>
    </lineage>
</organism>